<organism evidence="2 3">
    <name type="scientific">Paenibacillus pinisoli</name>
    <dbReference type="NCBI Taxonomy" id="1276110"/>
    <lineage>
        <taxon>Bacteria</taxon>
        <taxon>Bacillati</taxon>
        <taxon>Bacillota</taxon>
        <taxon>Bacilli</taxon>
        <taxon>Bacillales</taxon>
        <taxon>Paenibacillaceae</taxon>
        <taxon>Paenibacillus</taxon>
    </lineage>
</organism>
<evidence type="ECO:0000313" key="3">
    <source>
        <dbReference type="Proteomes" id="UP000267798"/>
    </source>
</evidence>
<keyword evidence="3" id="KW-1185">Reference proteome</keyword>
<feature type="transmembrane region" description="Helical" evidence="1">
    <location>
        <begin position="35"/>
        <end position="59"/>
    </location>
</feature>
<keyword evidence="1" id="KW-1133">Transmembrane helix</keyword>
<gene>
    <name evidence="2" type="ORF">D3P09_08265</name>
</gene>
<comment type="caution">
    <text evidence="2">The sequence shown here is derived from an EMBL/GenBank/DDBJ whole genome shotgun (WGS) entry which is preliminary data.</text>
</comment>
<proteinExistence type="predicted"/>
<dbReference type="AlphaFoldDB" id="A0A3A6PV64"/>
<name>A0A3A6PV64_9BACL</name>
<dbReference type="RefSeq" id="WP_120108883.1">
    <property type="nucleotide sequence ID" value="NZ_QXQB01000002.1"/>
</dbReference>
<dbReference type="EMBL" id="QXQB01000002">
    <property type="protein sequence ID" value="RJX39423.1"/>
    <property type="molecule type" value="Genomic_DNA"/>
</dbReference>
<accession>A0A3A6PV64</accession>
<feature type="transmembrane region" description="Helical" evidence="1">
    <location>
        <begin position="7"/>
        <end position="29"/>
    </location>
</feature>
<evidence type="ECO:0000313" key="2">
    <source>
        <dbReference type="EMBL" id="RJX39423.1"/>
    </source>
</evidence>
<reference evidence="2 3" key="1">
    <citation type="submission" date="2018-09" db="EMBL/GenBank/DDBJ databases">
        <title>Paenibacillus aracenensis nov. sp. isolated from a cave in southern Spain.</title>
        <authorList>
            <person name="Jurado V."/>
            <person name="Gutierrez-Patricio S."/>
            <person name="Gonzalez-Pimentel J.L."/>
            <person name="Miller A.Z."/>
            <person name="Laiz L."/>
            <person name="Saiz-Jimenez C."/>
        </authorList>
    </citation>
    <scope>NUCLEOTIDE SEQUENCE [LARGE SCALE GENOMIC DNA]</scope>
    <source>
        <strain evidence="2 3">JCM 19203</strain>
    </source>
</reference>
<keyword evidence="1" id="KW-0812">Transmembrane</keyword>
<dbReference type="Proteomes" id="UP000267798">
    <property type="component" value="Unassembled WGS sequence"/>
</dbReference>
<protein>
    <submittedName>
        <fullName evidence="2">Uncharacterized protein</fullName>
    </submittedName>
</protein>
<evidence type="ECO:0000256" key="1">
    <source>
        <dbReference type="SAM" id="Phobius"/>
    </source>
</evidence>
<keyword evidence="1" id="KW-0472">Membrane</keyword>
<sequence>MNEKNAIAKIILWIGILQILLGFITAFTQDLFNPVTWIVSSTILGMLIIGFSEIINLLAKINASLNNNNSIVIERNDRQAAMPTAQSAAPIAASTAAPIASPVASHSTTAAQAQGDAAHNNVRVAGHVKGDYKSLSVFVETPATLQISKAAFSVESITETIINLPVSNIVSCSLSSSSEVVIVFHDEHEIQKRLYFGIKTSARNVKEEAAKLMNIINAFMNSN</sequence>